<dbReference type="Pfam" id="PF00395">
    <property type="entry name" value="SLH"/>
    <property type="match status" value="3"/>
</dbReference>
<dbReference type="SMART" id="SM00060">
    <property type="entry name" value="FN3"/>
    <property type="match status" value="1"/>
</dbReference>
<keyword evidence="5" id="KW-1185">Reference proteome</keyword>
<dbReference type="EMBL" id="JBHSMH010000111">
    <property type="protein sequence ID" value="MFC5471841.1"/>
    <property type="molecule type" value="Genomic_DNA"/>
</dbReference>
<accession>A0ABW0M4R7</accession>
<dbReference type="NCBIfam" id="TIGR02059">
    <property type="entry name" value="swm_rep_I"/>
    <property type="match status" value="7"/>
</dbReference>
<dbReference type="Gene3D" id="2.60.40.10">
    <property type="entry name" value="Immunoglobulins"/>
    <property type="match status" value="1"/>
</dbReference>
<dbReference type="Pfam" id="PF00041">
    <property type="entry name" value="fn3"/>
    <property type="match status" value="1"/>
</dbReference>
<dbReference type="RefSeq" id="WP_209744296.1">
    <property type="nucleotide sequence ID" value="NZ_JBHSMH010000111.1"/>
</dbReference>
<name>A0ABW0M4R7_9BACL</name>
<dbReference type="PANTHER" id="PTHR43308:SF5">
    <property type="entry name" value="S-LAYER PROTEIN _ PEPTIDOGLYCAN ENDO-BETA-N-ACETYLGLUCOSAMINIDASE"/>
    <property type="match status" value="1"/>
</dbReference>
<feature type="domain" description="Fibronectin type-III" evidence="2">
    <location>
        <begin position="438"/>
        <end position="526"/>
    </location>
</feature>
<dbReference type="InterPro" id="IPR051465">
    <property type="entry name" value="Cell_Envelope_Struct_Comp"/>
</dbReference>
<feature type="domain" description="SLH" evidence="3">
    <location>
        <begin position="55"/>
        <end position="118"/>
    </location>
</feature>
<dbReference type="InterPro" id="IPR013783">
    <property type="entry name" value="Ig-like_fold"/>
</dbReference>
<dbReference type="PANTHER" id="PTHR43308">
    <property type="entry name" value="OUTER MEMBRANE PROTEIN ALPHA-RELATED"/>
    <property type="match status" value="1"/>
</dbReference>
<organism evidence="4 5">
    <name type="scientific">Cohnella suwonensis</name>
    <dbReference type="NCBI Taxonomy" id="696072"/>
    <lineage>
        <taxon>Bacteria</taxon>
        <taxon>Bacillati</taxon>
        <taxon>Bacillota</taxon>
        <taxon>Bacilli</taxon>
        <taxon>Bacillales</taxon>
        <taxon>Paenibacillaceae</taxon>
        <taxon>Cohnella</taxon>
    </lineage>
</organism>
<proteinExistence type="predicted"/>
<dbReference type="Pfam" id="PF13753">
    <property type="entry name" value="SWM_repeat"/>
    <property type="match status" value="7"/>
</dbReference>
<protein>
    <submittedName>
        <fullName evidence="4">SwmB domain-containing protein</fullName>
    </submittedName>
</protein>
<dbReference type="InterPro" id="IPR036116">
    <property type="entry name" value="FN3_sf"/>
</dbReference>
<dbReference type="SUPFAM" id="SSF49265">
    <property type="entry name" value="Fibronectin type III"/>
    <property type="match status" value="1"/>
</dbReference>
<dbReference type="PROSITE" id="PS50853">
    <property type="entry name" value="FN3"/>
    <property type="match status" value="1"/>
</dbReference>
<keyword evidence="1" id="KW-0732">Signal</keyword>
<reference evidence="5" key="1">
    <citation type="journal article" date="2019" name="Int. J. Syst. Evol. Microbiol.">
        <title>The Global Catalogue of Microorganisms (GCM) 10K type strain sequencing project: providing services to taxonomists for standard genome sequencing and annotation.</title>
        <authorList>
            <consortium name="The Broad Institute Genomics Platform"/>
            <consortium name="The Broad Institute Genome Sequencing Center for Infectious Disease"/>
            <person name="Wu L."/>
            <person name="Ma J."/>
        </authorList>
    </citation>
    <scope>NUCLEOTIDE SEQUENCE [LARGE SCALE GENOMIC DNA]</scope>
    <source>
        <strain evidence="5">CCUG 57113</strain>
    </source>
</reference>
<feature type="domain" description="SLH" evidence="3">
    <location>
        <begin position="119"/>
        <end position="175"/>
    </location>
</feature>
<dbReference type="InterPro" id="IPR003961">
    <property type="entry name" value="FN3_dom"/>
</dbReference>
<feature type="domain" description="SLH" evidence="3">
    <location>
        <begin position="176"/>
        <end position="239"/>
    </location>
</feature>
<gene>
    <name evidence="4" type="ORF">ACFPPD_24495</name>
</gene>
<dbReference type="Gene3D" id="2.60.40.1220">
    <property type="match status" value="1"/>
</dbReference>
<evidence type="ECO:0000256" key="1">
    <source>
        <dbReference type="ARBA" id="ARBA00022729"/>
    </source>
</evidence>
<sequence>MNTVKLCRFMHVYISYNILSIKWRNGSMNSSQKTRRLATLILSICLLFSTFTFAFDAAAATDTKGHWAEAQLNDWMQKGLIKGYDDGSVKPDEPITRAEFMALVNRAFYFSKKADINFKDLKASDWEYADVQIAVQAGYIQGYDDKTIRSDKKVSRQEAASIVSRLEKLEGNAEAAESLADSASFPLWSKDAIGAVVKSRIMNGYEDRSFRPERPMTRAEAIVTLQNALGVIFDQAGTYGPETGRQTIEGNVTITAPGVTLRNIDIKGSLRIAASVGEGDVYLSYMNVFGNTIMNGGGEHSVYIDYSNLFGMDIDKGLPDPVRIVVTGSTIPQIDVQTPVIIQQGIAPGNSAQNGIQTVNLNAPTKIFIQGGQILVVNVGPNAGGGTVSLGNGANVSEMHAESPVNVVGNGTIGTAILFTSPDGFLFEIQPGSTIAAPPTPTIGIANGKGDRVALVSFTHPQGEFITGYTVTSHPGGITADGTISPIKVTGLKPGENYTFTVTSKNIAGMTSTASKKSNVAKMAGASPVSATTNEAGTIVTITFNKSMADPSGKHSKIKVNVDGISNDVTAAALNGATKTKIDLTLAKPVTPGQTVTIEYTAPPVSFGGHLIAADTWLIDSFTLPVTVLVPQPKLMSATTNATGSIVTVAFNKPMTDPTGKHIQFKVNVDGVSNYVTASALNADTKKIDLTLHVPVKKGQTVTVAYQAGTVTSADAGQLGSFAAQPVTNAVTVESPEFVSAETNAAGTIVTVTFDKPMANPAGMHSNFSVKVDDRPNFVKAAALNGTNKIDLTLPTPVRGGQSVTVSYIYTIGKVAAADEGLLASFAEQPVKNRVTAPPPAFVSATTNAAGTIVTVTFDKAMADPAGKHGQFTVNVNGVPNSVTAATLNSTPTKIELTLANPVTYGQSVTIGYSAGTVTAEDTGVLATFAPQNVTNAVPAPSQPPIITAPSFVSATTNAAGTIVTVTFNKAMADPTGKHGQFTVEVNSVTNAVYAAALNSEITKIDLTLATPVTIGQTVTVAYTAGTVNAADTMALASFAAQPVTNAVPAAPAFVSAMTNPAGTIVTVTFDKPMALQSGEHGQFAVNVNGAPNTVTAAALNGANKIDLTLATPVTLGQTVTVAYTAGTVTAADAGVLASFAAQPVTNAVGSSAPVFVSATTNAAGTIVTVTFDKPMADPTGKETYFKVFVDGGLTPVTLTAAALNSTTTKIDLTLATPVTSVQHLTMGFLQHSPGEWTAADGGILATFAPQTVTNAVSAAPDTTPPTLSLAFRDSNTQITVILSEDAAGATVTKSNDGGFAVSQTGNPGMTYTVTGIAPGGTPDQVVLTVSNMSASHAAGVTVTYTAGGNGTVTDAAGNPLATNSTGVNVNPW</sequence>
<dbReference type="InterPro" id="IPR011801">
    <property type="entry name" value="Swm_rep_I_cyn"/>
</dbReference>
<dbReference type="InterPro" id="IPR014755">
    <property type="entry name" value="Cu-Rt/internalin_Ig-like"/>
</dbReference>
<dbReference type="InterPro" id="IPR028059">
    <property type="entry name" value="SWM_rpt"/>
</dbReference>
<dbReference type="Proteomes" id="UP001596105">
    <property type="component" value="Unassembled WGS sequence"/>
</dbReference>
<evidence type="ECO:0000313" key="4">
    <source>
        <dbReference type="EMBL" id="MFC5471841.1"/>
    </source>
</evidence>
<evidence type="ECO:0000259" key="2">
    <source>
        <dbReference type="PROSITE" id="PS50853"/>
    </source>
</evidence>
<evidence type="ECO:0000259" key="3">
    <source>
        <dbReference type="PROSITE" id="PS51272"/>
    </source>
</evidence>
<dbReference type="CDD" id="cd00063">
    <property type="entry name" value="FN3"/>
    <property type="match status" value="1"/>
</dbReference>
<dbReference type="PROSITE" id="PS51272">
    <property type="entry name" value="SLH"/>
    <property type="match status" value="3"/>
</dbReference>
<evidence type="ECO:0000313" key="5">
    <source>
        <dbReference type="Proteomes" id="UP001596105"/>
    </source>
</evidence>
<dbReference type="InterPro" id="IPR001119">
    <property type="entry name" value="SLH_dom"/>
</dbReference>
<comment type="caution">
    <text evidence="4">The sequence shown here is derived from an EMBL/GenBank/DDBJ whole genome shotgun (WGS) entry which is preliminary data.</text>
</comment>